<keyword evidence="5 8" id="KW-0812">Transmembrane</keyword>
<keyword evidence="7 8" id="KW-0472">Membrane</keyword>
<feature type="transmembrane region" description="Helical" evidence="8">
    <location>
        <begin position="193"/>
        <end position="215"/>
    </location>
</feature>
<feature type="transmembrane region" description="Helical" evidence="8">
    <location>
        <begin position="12"/>
        <end position="32"/>
    </location>
</feature>
<comment type="subcellular location">
    <subcellularLocation>
        <location evidence="1">Cell membrane</location>
        <topology evidence="1">Multi-pass membrane protein</topology>
    </subcellularLocation>
</comment>
<dbReference type="Proteomes" id="UP000316714">
    <property type="component" value="Unassembled WGS sequence"/>
</dbReference>
<evidence type="ECO:0000256" key="5">
    <source>
        <dbReference type="ARBA" id="ARBA00022692"/>
    </source>
</evidence>
<protein>
    <submittedName>
        <fullName evidence="9">AI-2 transport protein TqsA</fullName>
    </submittedName>
</protein>
<keyword evidence="6 8" id="KW-1133">Transmembrane helix</keyword>
<dbReference type="RefSeq" id="WP_146564400.1">
    <property type="nucleotide sequence ID" value="NZ_SIHJ01000001.1"/>
</dbReference>
<evidence type="ECO:0000256" key="1">
    <source>
        <dbReference type="ARBA" id="ARBA00004651"/>
    </source>
</evidence>
<dbReference type="OrthoDB" id="9799225at2"/>
<keyword evidence="10" id="KW-1185">Reference proteome</keyword>
<feature type="transmembrane region" description="Helical" evidence="8">
    <location>
        <begin position="38"/>
        <end position="58"/>
    </location>
</feature>
<reference evidence="9 10" key="1">
    <citation type="submission" date="2019-02" db="EMBL/GenBank/DDBJ databases">
        <title>Deep-cultivation of Planctomycetes and their phenomic and genomic characterization uncovers novel biology.</title>
        <authorList>
            <person name="Wiegand S."/>
            <person name="Jogler M."/>
            <person name="Boedeker C."/>
            <person name="Pinto D."/>
            <person name="Vollmers J."/>
            <person name="Rivas-Marin E."/>
            <person name="Kohn T."/>
            <person name="Peeters S.H."/>
            <person name="Heuer A."/>
            <person name="Rast P."/>
            <person name="Oberbeckmann S."/>
            <person name="Bunk B."/>
            <person name="Jeske O."/>
            <person name="Meyerdierks A."/>
            <person name="Storesund J.E."/>
            <person name="Kallscheuer N."/>
            <person name="Luecker S."/>
            <person name="Lage O.M."/>
            <person name="Pohl T."/>
            <person name="Merkel B.J."/>
            <person name="Hornburger P."/>
            <person name="Mueller R.-W."/>
            <person name="Bruemmer F."/>
            <person name="Labrenz M."/>
            <person name="Spormann A.M."/>
            <person name="Op Den Camp H."/>
            <person name="Overmann J."/>
            <person name="Amann R."/>
            <person name="Jetten M.S.M."/>
            <person name="Mascher T."/>
            <person name="Medema M.H."/>
            <person name="Devos D.P."/>
            <person name="Kaster A.-K."/>
            <person name="Ovreas L."/>
            <person name="Rohde M."/>
            <person name="Galperin M.Y."/>
            <person name="Jogler C."/>
        </authorList>
    </citation>
    <scope>NUCLEOTIDE SEQUENCE [LARGE SCALE GENOMIC DNA]</scope>
    <source>
        <strain evidence="9 10">KOR34</strain>
    </source>
</reference>
<feature type="transmembrane region" description="Helical" evidence="8">
    <location>
        <begin position="262"/>
        <end position="282"/>
    </location>
</feature>
<feature type="transmembrane region" description="Helical" evidence="8">
    <location>
        <begin position="146"/>
        <end position="172"/>
    </location>
</feature>
<evidence type="ECO:0000313" key="9">
    <source>
        <dbReference type="EMBL" id="TWT37034.1"/>
    </source>
</evidence>
<evidence type="ECO:0000256" key="7">
    <source>
        <dbReference type="ARBA" id="ARBA00023136"/>
    </source>
</evidence>
<keyword evidence="3" id="KW-0813">Transport</keyword>
<evidence type="ECO:0000256" key="4">
    <source>
        <dbReference type="ARBA" id="ARBA00022475"/>
    </source>
</evidence>
<evidence type="ECO:0000256" key="3">
    <source>
        <dbReference type="ARBA" id="ARBA00022448"/>
    </source>
</evidence>
<feature type="transmembrane region" description="Helical" evidence="8">
    <location>
        <begin position="70"/>
        <end position="92"/>
    </location>
</feature>
<sequence>MEEPAHPAERDIRLQTYCLLTLTILAIGVALWMLRPVLVPFMLALFFVIGLSPLLDLIQRRLSATRPAAIGVTFILGVALVFVFGVMLISTYRSVVGDGDKYMAGVQSMVEAVQDGLEKAGLPIPDEIAEVMEHTEEFMTQRLKSVILWLSTALLDLLVNLGAVLIFMFFLLAGASSEARPTTGLWVEIEDKIRGYIVTKTVISIFTGLAFGLVLGVMGVEMAPQLGVLAFLLNYVPNVGPVIASLLPIPLVLFLMPEASVFYKSLTIAAGCAVQMISGNVIEPKVMGNSFELHPIVILLSLILWGIIWGPVGVLLAVPMTAAVKVLLDKLDRTRPVAALLAGRLEPLEQAIDREAMA</sequence>
<dbReference type="InterPro" id="IPR002549">
    <property type="entry name" value="AI-2E-like"/>
</dbReference>
<organism evidence="9 10">
    <name type="scientific">Posidoniimonas corsicana</name>
    <dbReference type="NCBI Taxonomy" id="1938618"/>
    <lineage>
        <taxon>Bacteria</taxon>
        <taxon>Pseudomonadati</taxon>
        <taxon>Planctomycetota</taxon>
        <taxon>Planctomycetia</taxon>
        <taxon>Pirellulales</taxon>
        <taxon>Lacipirellulaceae</taxon>
        <taxon>Posidoniimonas</taxon>
    </lineage>
</organism>
<evidence type="ECO:0000256" key="8">
    <source>
        <dbReference type="SAM" id="Phobius"/>
    </source>
</evidence>
<dbReference type="PANTHER" id="PTHR21716:SF53">
    <property type="entry name" value="PERMEASE PERM-RELATED"/>
    <property type="match status" value="1"/>
</dbReference>
<feature type="transmembrane region" description="Helical" evidence="8">
    <location>
        <begin position="235"/>
        <end position="255"/>
    </location>
</feature>
<name>A0A5C5VEH2_9BACT</name>
<keyword evidence="4" id="KW-1003">Cell membrane</keyword>
<dbReference type="GO" id="GO:0055085">
    <property type="term" value="P:transmembrane transport"/>
    <property type="evidence" value="ECO:0007669"/>
    <property type="project" value="TreeGrafter"/>
</dbReference>
<accession>A0A5C5VEH2</accession>
<evidence type="ECO:0000256" key="6">
    <source>
        <dbReference type="ARBA" id="ARBA00022989"/>
    </source>
</evidence>
<evidence type="ECO:0000256" key="2">
    <source>
        <dbReference type="ARBA" id="ARBA00009773"/>
    </source>
</evidence>
<dbReference type="GO" id="GO:0005886">
    <property type="term" value="C:plasma membrane"/>
    <property type="evidence" value="ECO:0007669"/>
    <property type="project" value="UniProtKB-SubCell"/>
</dbReference>
<proteinExistence type="inferred from homology"/>
<evidence type="ECO:0000313" key="10">
    <source>
        <dbReference type="Proteomes" id="UP000316714"/>
    </source>
</evidence>
<dbReference type="AlphaFoldDB" id="A0A5C5VEH2"/>
<dbReference type="Pfam" id="PF01594">
    <property type="entry name" value="AI-2E_transport"/>
    <property type="match status" value="1"/>
</dbReference>
<feature type="transmembrane region" description="Helical" evidence="8">
    <location>
        <begin position="302"/>
        <end position="328"/>
    </location>
</feature>
<comment type="caution">
    <text evidence="9">The sequence shown here is derived from an EMBL/GenBank/DDBJ whole genome shotgun (WGS) entry which is preliminary data.</text>
</comment>
<dbReference type="PANTHER" id="PTHR21716">
    <property type="entry name" value="TRANSMEMBRANE PROTEIN"/>
    <property type="match status" value="1"/>
</dbReference>
<gene>
    <name evidence="9" type="primary">tqsA_1</name>
    <name evidence="9" type="ORF">KOR34_19810</name>
</gene>
<comment type="similarity">
    <text evidence="2">Belongs to the autoinducer-2 exporter (AI-2E) (TC 2.A.86) family.</text>
</comment>
<dbReference type="EMBL" id="SIHJ01000001">
    <property type="protein sequence ID" value="TWT37034.1"/>
    <property type="molecule type" value="Genomic_DNA"/>
</dbReference>